<evidence type="ECO:0000313" key="2">
    <source>
        <dbReference type="EMBL" id="KAA6393005.1"/>
    </source>
</evidence>
<feature type="compositionally biased region" description="Acidic residues" evidence="1">
    <location>
        <begin position="11"/>
        <end position="28"/>
    </location>
</feature>
<dbReference type="Proteomes" id="UP000324800">
    <property type="component" value="Unassembled WGS sequence"/>
</dbReference>
<evidence type="ECO:0000256" key="1">
    <source>
        <dbReference type="SAM" id="MobiDB-lite"/>
    </source>
</evidence>
<accession>A0A5J4WF31</accession>
<proteinExistence type="predicted"/>
<name>A0A5J4WF31_9EUKA</name>
<dbReference type="EMBL" id="SNRW01002367">
    <property type="protein sequence ID" value="KAA6393005.1"/>
    <property type="molecule type" value="Genomic_DNA"/>
</dbReference>
<gene>
    <name evidence="2" type="ORF">EZS28_011470</name>
</gene>
<comment type="caution">
    <text evidence="2">The sequence shown here is derived from an EMBL/GenBank/DDBJ whole genome shotgun (WGS) entry which is preliminary data.</text>
</comment>
<evidence type="ECO:0000313" key="3">
    <source>
        <dbReference type="Proteomes" id="UP000324800"/>
    </source>
</evidence>
<dbReference type="AlphaFoldDB" id="A0A5J4WF31"/>
<reference evidence="2 3" key="1">
    <citation type="submission" date="2019-03" db="EMBL/GenBank/DDBJ databases">
        <title>Single cell metagenomics reveals metabolic interactions within the superorganism composed of flagellate Streblomastix strix and complex community of Bacteroidetes bacteria on its surface.</title>
        <authorList>
            <person name="Treitli S.C."/>
            <person name="Kolisko M."/>
            <person name="Husnik F."/>
            <person name="Keeling P."/>
            <person name="Hampl V."/>
        </authorList>
    </citation>
    <scope>NUCLEOTIDE SEQUENCE [LARGE SCALE GENOMIC DNA]</scope>
    <source>
        <strain evidence="2">ST1C</strain>
    </source>
</reference>
<dbReference type="SUPFAM" id="SSF48371">
    <property type="entry name" value="ARM repeat"/>
    <property type="match status" value="1"/>
</dbReference>
<organism evidence="2 3">
    <name type="scientific">Streblomastix strix</name>
    <dbReference type="NCBI Taxonomy" id="222440"/>
    <lineage>
        <taxon>Eukaryota</taxon>
        <taxon>Metamonada</taxon>
        <taxon>Preaxostyla</taxon>
        <taxon>Oxymonadida</taxon>
        <taxon>Streblomastigidae</taxon>
        <taxon>Streblomastix</taxon>
    </lineage>
</organism>
<feature type="region of interest" description="Disordered" evidence="1">
    <location>
        <begin position="1"/>
        <end position="54"/>
    </location>
</feature>
<protein>
    <submittedName>
        <fullName evidence="2">Uncharacterized protein</fullName>
    </submittedName>
</protein>
<dbReference type="InterPro" id="IPR016024">
    <property type="entry name" value="ARM-type_fold"/>
</dbReference>
<sequence length="196" mass="22466">MSNKRARQTESDEEDSGEEQDDEDGSEGSEERPKRRSQVRTQINRTVKGNEKKKGNTKLPIAIYQKIAQDLKEVDNFEDMEDEQMVGIKATNSSYASLISYALDQDDSDEGKLELIQAGISKALLFLFENWEMEDLSYQYSKVFLQLTQGDDKNKHQLLYEGDPFPGLTRLFDHEEDEVVQDAIRSITNIVIAGYR</sequence>